<dbReference type="GO" id="GO:0071949">
    <property type="term" value="F:FAD binding"/>
    <property type="evidence" value="ECO:0007669"/>
    <property type="project" value="InterPro"/>
</dbReference>
<feature type="domain" description="FAD-binding PCMH-type" evidence="6">
    <location>
        <begin position="35"/>
        <end position="206"/>
    </location>
</feature>
<dbReference type="PANTHER" id="PTHR42973">
    <property type="entry name" value="BINDING OXIDOREDUCTASE, PUTATIVE (AFU_ORTHOLOGUE AFUA_1G17690)-RELATED"/>
    <property type="match status" value="1"/>
</dbReference>
<keyword evidence="4" id="KW-0274">FAD</keyword>
<dbReference type="InterPro" id="IPR006094">
    <property type="entry name" value="Oxid_FAD_bind_N"/>
</dbReference>
<dbReference type="Pfam" id="PF01565">
    <property type="entry name" value="FAD_binding_4"/>
    <property type="match status" value="1"/>
</dbReference>
<proteinExistence type="inferred from homology"/>
<gene>
    <name evidence="7" type="ORF">DFH45_003159</name>
</gene>
<organism evidence="7 8">
    <name type="scientific">Clostridium beijerinckii</name>
    <name type="common">Clostridium MP</name>
    <dbReference type="NCBI Taxonomy" id="1520"/>
    <lineage>
        <taxon>Bacteria</taxon>
        <taxon>Bacillati</taxon>
        <taxon>Bacillota</taxon>
        <taxon>Clostridia</taxon>
        <taxon>Eubacteriales</taxon>
        <taxon>Clostridiaceae</taxon>
        <taxon>Clostridium</taxon>
    </lineage>
</organism>
<reference evidence="7" key="1">
    <citation type="submission" date="2020-05" db="EMBL/GenBank/DDBJ databases">
        <title>Genomic insights into acetone-butanol-ethanol (ABE) fermentation by sequencing solventogenic clostridia strains.</title>
        <authorList>
            <person name="Brown S."/>
        </authorList>
    </citation>
    <scope>NUCLEOTIDE SEQUENCE</scope>
    <source>
        <strain evidence="7">DJ126</strain>
    </source>
</reference>
<comment type="caution">
    <text evidence="7">The sequence shown here is derived from an EMBL/GenBank/DDBJ whole genome shotgun (WGS) entry which is preliminary data.</text>
</comment>
<keyword evidence="3" id="KW-0285">Flavoprotein</keyword>
<dbReference type="InterPro" id="IPR050416">
    <property type="entry name" value="FAD-linked_Oxidoreductase"/>
</dbReference>
<dbReference type="InterPro" id="IPR012951">
    <property type="entry name" value="BBE"/>
</dbReference>
<comment type="cofactor">
    <cofactor evidence="1">
        <name>FAD</name>
        <dbReference type="ChEBI" id="CHEBI:57692"/>
    </cofactor>
</comment>
<dbReference type="Gene3D" id="3.40.462.20">
    <property type="match status" value="1"/>
</dbReference>
<dbReference type="InterPro" id="IPR016166">
    <property type="entry name" value="FAD-bd_PCMH"/>
</dbReference>
<evidence type="ECO:0000256" key="5">
    <source>
        <dbReference type="ARBA" id="ARBA00023002"/>
    </source>
</evidence>
<evidence type="ECO:0000256" key="1">
    <source>
        <dbReference type="ARBA" id="ARBA00001974"/>
    </source>
</evidence>
<evidence type="ECO:0000313" key="8">
    <source>
        <dbReference type="Proteomes" id="UP000821656"/>
    </source>
</evidence>
<sequence>MIDLIDFDYRGLTGDIITKEEFSYEEERKAWNRAIEKYPLAIVYCHTNDDIINAITWAKLHSVEIRIRSGRHHYEGYSTGNDVLVIDISKMNAISVDEEIGIVKIQGGVRNRELYEVLGELGYPFPGGGCPTVGVSGLTLGGGWGYSNRLLGLASDNLLEIELIDYKGERIVATDKSNTDLFWALRGAGGGNFGVVTSMIFKLPEKIKMATLIDIDYIGADDHEILDIFEIWTHLYMSLDKRVNLKMGIYNSEIKGRGVRITGIVYGSREEAEVILGDFKNISKKGVFDFSYISVLDVNRRIQDGHPPYEKYKSAGRFVYKDYSRSEMKKIIELVEERAKGAVYAAVSLYGLGGAIMEKDKNDTAFYYRDAKFIMGFQSVWEEAEYAPMNIEWVKEKLKYINSITTGSYINFPCADIEDYEKEYYGENLEKLREVKLKYDPYEVFKFPQGIRIGSGQNLN</sequence>
<dbReference type="PROSITE" id="PS51387">
    <property type="entry name" value="FAD_PCMH"/>
    <property type="match status" value="1"/>
</dbReference>
<evidence type="ECO:0000256" key="3">
    <source>
        <dbReference type="ARBA" id="ARBA00022630"/>
    </source>
</evidence>
<evidence type="ECO:0000256" key="2">
    <source>
        <dbReference type="ARBA" id="ARBA00005466"/>
    </source>
</evidence>
<evidence type="ECO:0000313" key="7">
    <source>
        <dbReference type="EMBL" id="NRV10196.1"/>
    </source>
</evidence>
<comment type="similarity">
    <text evidence="2">Belongs to the oxygen-dependent FAD-linked oxidoreductase family.</text>
</comment>
<dbReference type="EMBL" id="JABSXK010000001">
    <property type="protein sequence ID" value="NRV10196.1"/>
    <property type="molecule type" value="Genomic_DNA"/>
</dbReference>
<dbReference type="PANTHER" id="PTHR42973:SF39">
    <property type="entry name" value="FAD-BINDING PCMH-TYPE DOMAIN-CONTAINING PROTEIN"/>
    <property type="match status" value="1"/>
</dbReference>
<dbReference type="InterPro" id="IPR036318">
    <property type="entry name" value="FAD-bd_PCMH-like_sf"/>
</dbReference>
<dbReference type="Proteomes" id="UP000821656">
    <property type="component" value="Unassembled WGS sequence"/>
</dbReference>
<accession>A0A9Q5GJ35</accession>
<evidence type="ECO:0000259" key="6">
    <source>
        <dbReference type="PROSITE" id="PS51387"/>
    </source>
</evidence>
<dbReference type="AlphaFoldDB" id="A0A9Q5GJ35"/>
<dbReference type="Gene3D" id="3.30.465.10">
    <property type="match status" value="1"/>
</dbReference>
<evidence type="ECO:0000256" key="4">
    <source>
        <dbReference type="ARBA" id="ARBA00022827"/>
    </source>
</evidence>
<dbReference type="InterPro" id="IPR016169">
    <property type="entry name" value="FAD-bd_PCMH_sub2"/>
</dbReference>
<dbReference type="Pfam" id="PF08031">
    <property type="entry name" value="BBE"/>
    <property type="match status" value="1"/>
</dbReference>
<dbReference type="SUPFAM" id="SSF56176">
    <property type="entry name" value="FAD-binding/transporter-associated domain-like"/>
    <property type="match status" value="1"/>
</dbReference>
<protein>
    <recommendedName>
        <fullName evidence="6">FAD-binding PCMH-type domain-containing protein</fullName>
    </recommendedName>
</protein>
<dbReference type="GO" id="GO:0016491">
    <property type="term" value="F:oxidoreductase activity"/>
    <property type="evidence" value="ECO:0007669"/>
    <property type="project" value="UniProtKB-KW"/>
</dbReference>
<keyword evidence="5" id="KW-0560">Oxidoreductase</keyword>
<name>A0A9Q5GJ35_CLOBE</name>